<dbReference type="OrthoDB" id="10671943at2759"/>
<dbReference type="EMBL" id="CM000882">
    <property type="protein sequence ID" value="PNT67347.1"/>
    <property type="molecule type" value="Genomic_DNA"/>
</dbReference>
<feature type="compositionally biased region" description="Basic and acidic residues" evidence="1">
    <location>
        <begin position="330"/>
        <end position="341"/>
    </location>
</feature>
<dbReference type="EnsemblPlants" id="PNT67347">
    <property type="protein sequence ID" value="PNT67347"/>
    <property type="gene ID" value="BRADI_3g25669v3"/>
</dbReference>
<organism evidence="2">
    <name type="scientific">Brachypodium distachyon</name>
    <name type="common">Purple false brome</name>
    <name type="synonym">Trachynia distachya</name>
    <dbReference type="NCBI Taxonomy" id="15368"/>
    <lineage>
        <taxon>Eukaryota</taxon>
        <taxon>Viridiplantae</taxon>
        <taxon>Streptophyta</taxon>
        <taxon>Embryophyta</taxon>
        <taxon>Tracheophyta</taxon>
        <taxon>Spermatophyta</taxon>
        <taxon>Magnoliopsida</taxon>
        <taxon>Liliopsida</taxon>
        <taxon>Poales</taxon>
        <taxon>Poaceae</taxon>
        <taxon>BOP clade</taxon>
        <taxon>Pooideae</taxon>
        <taxon>Stipodae</taxon>
        <taxon>Brachypodieae</taxon>
        <taxon>Brachypodium</taxon>
    </lineage>
</organism>
<evidence type="ECO:0000313" key="4">
    <source>
        <dbReference type="Proteomes" id="UP000008810"/>
    </source>
</evidence>
<dbReference type="Proteomes" id="UP000008810">
    <property type="component" value="Chromosome 3"/>
</dbReference>
<dbReference type="AlphaFoldDB" id="A0A2K2CZ92"/>
<proteinExistence type="predicted"/>
<keyword evidence="4" id="KW-1185">Reference proteome</keyword>
<sequence length="356" mass="39775">MPKGAASPGARKNRKDMGRAWLKKIKKGSPTATRLLLTRRRARRSRRLTLSTSFSLKPLEEAIAHWSDEMKEAVGSANGLAGLFKQRYIGLLDRKSALYLLFHLDPDTMELVMGDGLHDRIPITVEVIGHILGITAVGDRLVLGDRVNHAELRKRTNQLLQYSDDSSRSVPVRRIFHLLKDANMGLLEGPGFHRIVTGHTLLAFATVLGPRRAQASVSDEALEVVSETAQINKYNMALFVLEGLKVAAYKVRDEMPSNPSSIELEGCVIALQIALVEHRRFGLRGLFHEKKPRIEDYIETKGDLKACLPSNIEIRQYDEIVDEQQDLPASDERSACHRAPPDAEGSSSKHQRKARL</sequence>
<evidence type="ECO:0000256" key="1">
    <source>
        <dbReference type="SAM" id="MobiDB-lite"/>
    </source>
</evidence>
<protein>
    <submittedName>
        <fullName evidence="2 3">Uncharacterized protein</fullName>
    </submittedName>
</protein>
<gene>
    <name evidence="2" type="ORF">BRADI_3g25669v3</name>
</gene>
<name>A0A2K2CZ92_BRADI</name>
<reference evidence="3" key="3">
    <citation type="submission" date="2018-08" db="UniProtKB">
        <authorList>
            <consortium name="EnsemblPlants"/>
        </authorList>
    </citation>
    <scope>IDENTIFICATION</scope>
    <source>
        <strain evidence="3">cv. Bd21</strain>
    </source>
</reference>
<evidence type="ECO:0000313" key="2">
    <source>
        <dbReference type="EMBL" id="PNT67347.1"/>
    </source>
</evidence>
<reference evidence="2 3" key="1">
    <citation type="journal article" date="2010" name="Nature">
        <title>Genome sequencing and analysis of the model grass Brachypodium distachyon.</title>
        <authorList>
            <consortium name="International Brachypodium Initiative"/>
        </authorList>
    </citation>
    <scope>NUCLEOTIDE SEQUENCE [LARGE SCALE GENOMIC DNA]</scope>
    <source>
        <strain evidence="2 3">Bd21</strain>
    </source>
</reference>
<reference evidence="2" key="2">
    <citation type="submission" date="2017-06" db="EMBL/GenBank/DDBJ databases">
        <title>WGS assembly of Brachypodium distachyon.</title>
        <authorList>
            <consortium name="The International Brachypodium Initiative"/>
            <person name="Lucas S."/>
            <person name="Harmon-Smith M."/>
            <person name="Lail K."/>
            <person name="Tice H."/>
            <person name="Grimwood J."/>
            <person name="Bruce D."/>
            <person name="Barry K."/>
            <person name="Shu S."/>
            <person name="Lindquist E."/>
            <person name="Wang M."/>
            <person name="Pitluck S."/>
            <person name="Vogel J.P."/>
            <person name="Garvin D.F."/>
            <person name="Mockler T.C."/>
            <person name="Schmutz J."/>
            <person name="Rokhsar D."/>
            <person name="Bevan M.W."/>
        </authorList>
    </citation>
    <scope>NUCLEOTIDE SEQUENCE</scope>
    <source>
        <strain evidence="2">Bd21</strain>
    </source>
</reference>
<dbReference type="InParanoid" id="A0A2K2CZ92"/>
<evidence type="ECO:0000313" key="3">
    <source>
        <dbReference type="EnsemblPlants" id="PNT67347"/>
    </source>
</evidence>
<feature type="region of interest" description="Disordered" evidence="1">
    <location>
        <begin position="323"/>
        <end position="356"/>
    </location>
</feature>
<dbReference type="Gramene" id="PNT67347">
    <property type="protein sequence ID" value="PNT67347"/>
    <property type="gene ID" value="BRADI_3g25669v3"/>
</dbReference>
<accession>A0A2K2CZ92</accession>